<dbReference type="PATRIC" id="fig|1423820.4.peg.1395"/>
<keyword evidence="2" id="KW-0812">Transmembrane</keyword>
<dbReference type="Proteomes" id="UP000051291">
    <property type="component" value="Unassembled WGS sequence"/>
</dbReference>
<dbReference type="InterPro" id="IPR054530">
    <property type="entry name" value="TcaA_4th"/>
</dbReference>
<proteinExistence type="predicted"/>
<feature type="region of interest" description="Disordered" evidence="1">
    <location>
        <begin position="31"/>
        <end position="56"/>
    </location>
</feature>
<keyword evidence="5" id="KW-1185">Reference proteome</keyword>
<evidence type="ECO:0000313" key="5">
    <source>
        <dbReference type="Proteomes" id="UP000051291"/>
    </source>
</evidence>
<name>A0A0R1Z9W1_9LACO</name>
<reference evidence="4 5" key="1">
    <citation type="journal article" date="2015" name="Genome Announc.">
        <title>Expanding the biotechnology potential of lactobacilli through comparative genomics of 213 strains and associated genera.</title>
        <authorList>
            <person name="Sun Z."/>
            <person name="Harris H.M."/>
            <person name="McCann A."/>
            <person name="Guo C."/>
            <person name="Argimon S."/>
            <person name="Zhang W."/>
            <person name="Yang X."/>
            <person name="Jeffery I.B."/>
            <person name="Cooney J.C."/>
            <person name="Kagawa T.F."/>
            <person name="Liu W."/>
            <person name="Song Y."/>
            <person name="Salvetti E."/>
            <person name="Wrobel A."/>
            <person name="Rasinkangas P."/>
            <person name="Parkhill J."/>
            <person name="Rea M.C."/>
            <person name="O'Sullivan O."/>
            <person name="Ritari J."/>
            <person name="Douillard F.P."/>
            <person name="Paul Ross R."/>
            <person name="Yang R."/>
            <person name="Briner A.E."/>
            <person name="Felis G.E."/>
            <person name="de Vos W.M."/>
            <person name="Barrangou R."/>
            <person name="Klaenhammer T.R."/>
            <person name="Caufield P.W."/>
            <person name="Cui Y."/>
            <person name="Zhang H."/>
            <person name="O'Toole P.W."/>
        </authorList>
    </citation>
    <scope>NUCLEOTIDE SEQUENCE [LARGE SCALE GENOMIC DNA]</scope>
    <source>
        <strain evidence="4 5">DSM 20653</strain>
    </source>
</reference>
<comment type="caution">
    <text evidence="4">The sequence shown here is derived from an EMBL/GenBank/DDBJ whole genome shotgun (WGS) entry which is preliminary data.</text>
</comment>
<evidence type="ECO:0000313" key="4">
    <source>
        <dbReference type="EMBL" id="KRM51559.1"/>
    </source>
</evidence>
<organism evidence="4 5">
    <name type="scientific">Ligilactobacillus araffinosus DSM 20653</name>
    <dbReference type="NCBI Taxonomy" id="1423820"/>
    <lineage>
        <taxon>Bacteria</taxon>
        <taxon>Bacillati</taxon>
        <taxon>Bacillota</taxon>
        <taxon>Bacilli</taxon>
        <taxon>Lactobacillales</taxon>
        <taxon>Lactobacillaceae</taxon>
        <taxon>Ligilactobacillus</taxon>
    </lineage>
</organism>
<accession>A0A0R1Z9W1</accession>
<dbReference type="PANTHER" id="PTHR40038">
    <property type="entry name" value="MEMBRANE-ASSOCIATED PROTEIN TCAA"/>
    <property type="match status" value="1"/>
</dbReference>
<evidence type="ECO:0000256" key="2">
    <source>
        <dbReference type="SAM" id="Phobius"/>
    </source>
</evidence>
<dbReference type="RefSeq" id="WP_057907193.1">
    <property type="nucleotide sequence ID" value="NZ_AYYZ01000030.1"/>
</dbReference>
<evidence type="ECO:0000256" key="1">
    <source>
        <dbReference type="SAM" id="MobiDB-lite"/>
    </source>
</evidence>
<dbReference type="EMBL" id="AYYZ01000030">
    <property type="protein sequence ID" value="KRM51559.1"/>
    <property type="molecule type" value="Genomic_DNA"/>
</dbReference>
<gene>
    <name evidence="4" type="ORF">FC64_GL001369</name>
</gene>
<evidence type="ECO:0000259" key="3">
    <source>
        <dbReference type="Pfam" id="PF22820"/>
    </source>
</evidence>
<protein>
    <recommendedName>
        <fullName evidence="3">TcaA 4th domain-containing protein</fullName>
    </recommendedName>
</protein>
<dbReference type="Pfam" id="PF22820">
    <property type="entry name" value="TcaA_3rd_4th"/>
    <property type="match status" value="2"/>
</dbReference>
<dbReference type="STRING" id="1423820.FC64_GL001369"/>
<keyword evidence="2" id="KW-1133">Transmembrane helix</keyword>
<feature type="domain" description="TcaA 4th" evidence="3">
    <location>
        <begin position="252"/>
        <end position="317"/>
    </location>
</feature>
<dbReference type="PANTHER" id="PTHR40038:SF1">
    <property type="entry name" value="MEMBRANE-ASSOCIATED PROTEIN TCAA"/>
    <property type="match status" value="1"/>
</dbReference>
<dbReference type="AlphaFoldDB" id="A0A0R1Z9W1"/>
<feature type="domain" description="TcaA 4th" evidence="3">
    <location>
        <begin position="173"/>
        <end position="232"/>
    </location>
</feature>
<feature type="compositionally biased region" description="Polar residues" evidence="1">
    <location>
        <begin position="31"/>
        <end position="48"/>
    </location>
</feature>
<sequence>MAKKFCPKCGTERHGNEKFCRKCGYQFTNATSTDKQGATQPQRRSQPVSKPRKPLSKKQKAGIIGIGAVIVILIAFFVWGNNYYSENNQINRIAQDLASTKKDATGIVTTSDPNLKITSDSVKPLQEYFANNKDDLNTLVTNVANGSNLHGITLVQDGHYWLFFPKYKLNVPAAYAKVETNHAGSTVYVDGKNVGKATGSDGEYTKNVGPYFPGTHTFQVKANVNGRNLQTNQDADDIWGQSNDEQMMITTATFKVKSIAGATVLLDGKNAGKLNGDGELEFKDYPITKGLELQVQANVNGKTVTSKKMNVYDQIEDDTKTLSPKFAGLISESDAQSLLSAAFDQSTATSDQGADLYQNQESNSDFKQVKQMFDGFNKNDNNESYTTDVTVKSITPDGDGKSDVVYDVKYLFNRSDNSQLAQVMEYSGCVLEKNPNYEKNNEGQPYMIDTIGKGKMIQNNTISGDDNN</sequence>
<feature type="transmembrane region" description="Helical" evidence="2">
    <location>
        <begin position="61"/>
        <end position="80"/>
    </location>
</feature>
<keyword evidence="2" id="KW-0472">Membrane</keyword>